<name>A0A9P4LRT4_9PLEO</name>
<evidence type="ECO:0000256" key="3">
    <source>
        <dbReference type="ARBA" id="ARBA00022692"/>
    </source>
</evidence>
<evidence type="ECO:0000313" key="10">
    <source>
        <dbReference type="Proteomes" id="UP000799777"/>
    </source>
</evidence>
<keyword evidence="5 7" id="KW-0472">Membrane</keyword>
<feature type="transmembrane region" description="Helical" evidence="7">
    <location>
        <begin position="103"/>
        <end position="125"/>
    </location>
</feature>
<dbReference type="InterPro" id="IPR011701">
    <property type="entry name" value="MFS"/>
</dbReference>
<dbReference type="GO" id="GO:0022857">
    <property type="term" value="F:transmembrane transporter activity"/>
    <property type="evidence" value="ECO:0007669"/>
    <property type="project" value="InterPro"/>
</dbReference>
<dbReference type="CDD" id="cd17323">
    <property type="entry name" value="MFS_Tpo1_MDR_like"/>
    <property type="match status" value="1"/>
</dbReference>
<evidence type="ECO:0000256" key="4">
    <source>
        <dbReference type="ARBA" id="ARBA00022989"/>
    </source>
</evidence>
<evidence type="ECO:0000256" key="6">
    <source>
        <dbReference type="SAM" id="MobiDB-lite"/>
    </source>
</evidence>
<dbReference type="InterPro" id="IPR036259">
    <property type="entry name" value="MFS_trans_sf"/>
</dbReference>
<feature type="domain" description="Major facilitator superfamily (MFS) profile" evidence="8">
    <location>
        <begin position="103"/>
        <end position="532"/>
    </location>
</feature>
<feature type="transmembrane region" description="Helical" evidence="7">
    <location>
        <begin position="328"/>
        <end position="352"/>
    </location>
</feature>
<feature type="compositionally biased region" description="Basic and acidic residues" evidence="6">
    <location>
        <begin position="18"/>
        <end position="48"/>
    </location>
</feature>
<comment type="similarity">
    <text evidence="2">Belongs to the major facilitator superfamily.</text>
</comment>
<dbReference type="PANTHER" id="PTHR23502:SF68">
    <property type="entry name" value="MULTIDRUG TRANSPORTER, PUTATIVE (AFU_ORTHOLOGUE AFUA_3G01120)-RELATED"/>
    <property type="match status" value="1"/>
</dbReference>
<dbReference type="EMBL" id="ML978160">
    <property type="protein sequence ID" value="KAF2034710.1"/>
    <property type="molecule type" value="Genomic_DNA"/>
</dbReference>
<feature type="transmembrane region" description="Helical" evidence="7">
    <location>
        <begin position="169"/>
        <end position="189"/>
    </location>
</feature>
<feature type="transmembrane region" description="Helical" evidence="7">
    <location>
        <begin position="438"/>
        <end position="457"/>
    </location>
</feature>
<keyword evidence="10" id="KW-1185">Reference proteome</keyword>
<dbReference type="Proteomes" id="UP000799777">
    <property type="component" value="Unassembled WGS sequence"/>
</dbReference>
<dbReference type="GO" id="GO:0016020">
    <property type="term" value="C:membrane"/>
    <property type="evidence" value="ECO:0007669"/>
    <property type="project" value="UniProtKB-SubCell"/>
</dbReference>
<sequence>MATSASFVNPAWDSQDLQDEKVKEAYEQGHDADGIPEDTYPRDIEKGAHSQAQSTLTDERTLSGDAQVPVQGEEPQDPNIVDWDGPDDPANPQNWSMSKKWRIVAALGTVTLITPLASSFFAPGVPSVLKAFDESSNLIAAFVVSIYLLGFAIGPLLIAPMSEMYGRTILYNICNVLFVIFNIACALSTSMGMLIAFRLLAGCAGSAPLTLGGGTIADMFPPEQRAGAMAIWSLGPLLGPVVGPICGGFLVEAMSWRWVFWILAIFGGAFGILLFVVGRETYHPILLERKAAALRKETGNPNLRSKLTKQIPPREVFIRAIARPMKMLFLSPIVGLMSTYIAINYGILYLFFTTVTFVFEGQYHFSSGAVGLSYLGVGVGMILAMACLGVISDKEIKKHQAIGDAKPEHRLPLMLTLPGAIGLPIGMFIYGWTIYYKIHWIVPIIATSLIGIGNLTAMMTIQTYLVDAFTVHAASAIAANTVLRSVFGAVLPLSGLSMYDALGYGWGNSLLAFIGIAFIPVPIFFRLYGERIRTNPKFQVQF</sequence>
<dbReference type="PANTHER" id="PTHR23502">
    <property type="entry name" value="MAJOR FACILITATOR SUPERFAMILY"/>
    <property type="match status" value="1"/>
</dbReference>
<accession>A0A9P4LRT4</accession>
<keyword evidence="4 7" id="KW-1133">Transmembrane helix</keyword>
<organism evidence="9 10">
    <name type="scientific">Setomelanomma holmii</name>
    <dbReference type="NCBI Taxonomy" id="210430"/>
    <lineage>
        <taxon>Eukaryota</taxon>
        <taxon>Fungi</taxon>
        <taxon>Dikarya</taxon>
        <taxon>Ascomycota</taxon>
        <taxon>Pezizomycotina</taxon>
        <taxon>Dothideomycetes</taxon>
        <taxon>Pleosporomycetidae</taxon>
        <taxon>Pleosporales</taxon>
        <taxon>Pleosporineae</taxon>
        <taxon>Phaeosphaeriaceae</taxon>
        <taxon>Setomelanomma</taxon>
    </lineage>
</organism>
<evidence type="ECO:0000313" key="9">
    <source>
        <dbReference type="EMBL" id="KAF2034710.1"/>
    </source>
</evidence>
<feature type="transmembrane region" description="Helical" evidence="7">
    <location>
        <begin position="195"/>
        <end position="217"/>
    </location>
</feature>
<dbReference type="Pfam" id="PF07690">
    <property type="entry name" value="MFS_1"/>
    <property type="match status" value="1"/>
</dbReference>
<comment type="subcellular location">
    <subcellularLocation>
        <location evidence="1">Membrane</location>
        <topology evidence="1">Multi-pass membrane protein</topology>
    </subcellularLocation>
</comment>
<feature type="transmembrane region" description="Helical" evidence="7">
    <location>
        <begin position="137"/>
        <end position="157"/>
    </location>
</feature>
<comment type="caution">
    <text evidence="9">The sequence shown here is derived from an EMBL/GenBank/DDBJ whole genome shotgun (WGS) entry which is preliminary data.</text>
</comment>
<evidence type="ECO:0000259" key="8">
    <source>
        <dbReference type="PROSITE" id="PS50850"/>
    </source>
</evidence>
<evidence type="ECO:0000256" key="1">
    <source>
        <dbReference type="ARBA" id="ARBA00004141"/>
    </source>
</evidence>
<dbReference type="PROSITE" id="PS50850">
    <property type="entry name" value="MFS"/>
    <property type="match status" value="1"/>
</dbReference>
<evidence type="ECO:0000256" key="7">
    <source>
        <dbReference type="SAM" id="Phobius"/>
    </source>
</evidence>
<feature type="region of interest" description="Disordered" evidence="6">
    <location>
        <begin position="1"/>
        <end position="84"/>
    </location>
</feature>
<feature type="transmembrane region" description="Helical" evidence="7">
    <location>
        <begin position="372"/>
        <end position="391"/>
    </location>
</feature>
<keyword evidence="3 7" id="KW-0812">Transmembrane</keyword>
<gene>
    <name evidence="9" type="ORF">EK21DRAFT_55967</name>
</gene>
<feature type="transmembrane region" description="Helical" evidence="7">
    <location>
        <begin position="510"/>
        <end position="529"/>
    </location>
</feature>
<reference evidence="9" key="1">
    <citation type="journal article" date="2020" name="Stud. Mycol.">
        <title>101 Dothideomycetes genomes: a test case for predicting lifestyles and emergence of pathogens.</title>
        <authorList>
            <person name="Haridas S."/>
            <person name="Albert R."/>
            <person name="Binder M."/>
            <person name="Bloem J."/>
            <person name="Labutti K."/>
            <person name="Salamov A."/>
            <person name="Andreopoulos B."/>
            <person name="Baker S."/>
            <person name="Barry K."/>
            <person name="Bills G."/>
            <person name="Bluhm B."/>
            <person name="Cannon C."/>
            <person name="Castanera R."/>
            <person name="Culley D."/>
            <person name="Daum C."/>
            <person name="Ezra D."/>
            <person name="Gonzalez J."/>
            <person name="Henrissat B."/>
            <person name="Kuo A."/>
            <person name="Liang C."/>
            <person name="Lipzen A."/>
            <person name="Lutzoni F."/>
            <person name="Magnuson J."/>
            <person name="Mondo S."/>
            <person name="Nolan M."/>
            <person name="Ohm R."/>
            <person name="Pangilinan J."/>
            <person name="Park H.-J."/>
            <person name="Ramirez L."/>
            <person name="Alfaro M."/>
            <person name="Sun H."/>
            <person name="Tritt A."/>
            <person name="Yoshinaga Y."/>
            <person name="Zwiers L.-H."/>
            <person name="Turgeon B."/>
            <person name="Goodwin S."/>
            <person name="Spatafora J."/>
            <person name="Crous P."/>
            <person name="Grigoriev I."/>
        </authorList>
    </citation>
    <scope>NUCLEOTIDE SEQUENCE</scope>
    <source>
        <strain evidence="9">CBS 110217</strain>
    </source>
</reference>
<feature type="transmembrane region" description="Helical" evidence="7">
    <location>
        <begin position="469"/>
        <end position="490"/>
    </location>
</feature>
<protein>
    <submittedName>
        <fullName evidence="9">Membrane transporter</fullName>
    </submittedName>
</protein>
<dbReference type="SUPFAM" id="SSF103473">
    <property type="entry name" value="MFS general substrate transporter"/>
    <property type="match status" value="1"/>
</dbReference>
<dbReference type="FunFam" id="1.20.1250.20:FF:000011">
    <property type="entry name" value="MFS multidrug transporter, putative"/>
    <property type="match status" value="1"/>
</dbReference>
<feature type="transmembrane region" description="Helical" evidence="7">
    <location>
        <begin position="229"/>
        <end position="250"/>
    </location>
</feature>
<feature type="transmembrane region" description="Helical" evidence="7">
    <location>
        <begin position="411"/>
        <end position="432"/>
    </location>
</feature>
<dbReference type="Gene3D" id="1.20.1250.20">
    <property type="entry name" value="MFS general substrate transporter like domains"/>
    <property type="match status" value="1"/>
</dbReference>
<evidence type="ECO:0000256" key="2">
    <source>
        <dbReference type="ARBA" id="ARBA00008335"/>
    </source>
</evidence>
<feature type="transmembrane region" description="Helical" evidence="7">
    <location>
        <begin position="256"/>
        <end position="277"/>
    </location>
</feature>
<proteinExistence type="inferred from homology"/>
<dbReference type="AlphaFoldDB" id="A0A9P4LRT4"/>
<dbReference type="OrthoDB" id="5296287at2759"/>
<dbReference type="InterPro" id="IPR020846">
    <property type="entry name" value="MFS_dom"/>
</dbReference>
<evidence type="ECO:0000256" key="5">
    <source>
        <dbReference type="ARBA" id="ARBA00023136"/>
    </source>
</evidence>